<sequence>MILRLRLISIFIGILYLSVTISSNTSSSNNQAYASLNNEINESIKKACPTYEGNGGIDGLVSDILKACLGHSNQPPTTPNPEIQQSFQRIF</sequence>
<dbReference type="EMBL" id="CP012850">
    <property type="protein sequence ID" value="ALI37858.1"/>
    <property type="molecule type" value="Genomic_DNA"/>
</dbReference>
<evidence type="ECO:0000313" key="1">
    <source>
        <dbReference type="EMBL" id="ALI37858.1"/>
    </source>
</evidence>
<protein>
    <submittedName>
        <fullName evidence="1">Uncharacterized protein</fullName>
    </submittedName>
</protein>
<reference evidence="2" key="1">
    <citation type="submission" date="2015-10" db="EMBL/GenBank/DDBJ databases">
        <title>Niche specialization of a soil ammonia-oxidizing archaeon, Candidatus Nitrosocosmicus oleophilus.</title>
        <authorList>
            <person name="Jung M.-Y."/>
            <person name="Rhee S.-K."/>
        </authorList>
    </citation>
    <scope>NUCLEOTIDE SEQUENCE [LARGE SCALE GENOMIC DNA]</scope>
    <source>
        <strain evidence="2">MY3</strain>
    </source>
</reference>
<gene>
    <name evidence="1" type="ORF">NMY3_03676</name>
</gene>
<dbReference type="Proteomes" id="UP000058925">
    <property type="component" value="Chromosome"/>
</dbReference>
<name>A0A654M285_9ARCH</name>
<accession>A0A654M285</accession>
<dbReference type="AlphaFoldDB" id="A0A654M285"/>
<evidence type="ECO:0000313" key="2">
    <source>
        <dbReference type="Proteomes" id="UP000058925"/>
    </source>
</evidence>
<keyword evidence="2" id="KW-1185">Reference proteome</keyword>
<organism evidence="1 2">
    <name type="scientific">Candidatus Nitrosocosmicus oleophilus</name>
    <dbReference type="NCBI Taxonomy" id="1353260"/>
    <lineage>
        <taxon>Archaea</taxon>
        <taxon>Nitrososphaerota</taxon>
        <taxon>Nitrososphaeria</taxon>
        <taxon>Nitrososphaerales</taxon>
        <taxon>Nitrososphaeraceae</taxon>
        <taxon>Candidatus Nitrosocosmicus</taxon>
    </lineage>
</organism>
<dbReference type="KEGG" id="taa:NMY3_03676"/>
<proteinExistence type="predicted"/>